<evidence type="ECO:0000256" key="1">
    <source>
        <dbReference type="SAM" id="MobiDB-lite"/>
    </source>
</evidence>
<evidence type="ECO:0000313" key="3">
    <source>
        <dbReference type="Proteomes" id="UP000784294"/>
    </source>
</evidence>
<name>A0A3S5BFE5_9PLAT</name>
<dbReference type="Proteomes" id="UP000784294">
    <property type="component" value="Unassembled WGS sequence"/>
</dbReference>
<feature type="region of interest" description="Disordered" evidence="1">
    <location>
        <begin position="62"/>
        <end position="83"/>
    </location>
</feature>
<feature type="compositionally biased region" description="Basic and acidic residues" evidence="1">
    <location>
        <begin position="63"/>
        <end position="83"/>
    </location>
</feature>
<accession>A0A3S5BFE5</accession>
<organism evidence="2 3">
    <name type="scientific">Protopolystoma xenopodis</name>
    <dbReference type="NCBI Taxonomy" id="117903"/>
    <lineage>
        <taxon>Eukaryota</taxon>
        <taxon>Metazoa</taxon>
        <taxon>Spiralia</taxon>
        <taxon>Lophotrochozoa</taxon>
        <taxon>Platyhelminthes</taxon>
        <taxon>Monogenea</taxon>
        <taxon>Polyopisthocotylea</taxon>
        <taxon>Polystomatidea</taxon>
        <taxon>Polystomatidae</taxon>
        <taxon>Protopolystoma</taxon>
    </lineage>
</organism>
<keyword evidence="3" id="KW-1185">Reference proteome</keyword>
<gene>
    <name evidence="2" type="ORF">PXEA_LOCUS15716</name>
</gene>
<evidence type="ECO:0000313" key="2">
    <source>
        <dbReference type="EMBL" id="VEL22276.1"/>
    </source>
</evidence>
<sequence length="99" mass="10999">MPIFHKTVLGEVQVARLHGHFCRTVAISVLCFQDYRTEEGFHDLSVLAPGFQSAVPPCPGKKLKADRLTTEPGRHGAGDMGYRRMDEGIREASTLVELF</sequence>
<protein>
    <submittedName>
        <fullName evidence="2">Uncharacterized protein</fullName>
    </submittedName>
</protein>
<comment type="caution">
    <text evidence="2">The sequence shown here is derived from an EMBL/GenBank/DDBJ whole genome shotgun (WGS) entry which is preliminary data.</text>
</comment>
<reference evidence="2" key="1">
    <citation type="submission" date="2018-11" db="EMBL/GenBank/DDBJ databases">
        <authorList>
            <consortium name="Pathogen Informatics"/>
        </authorList>
    </citation>
    <scope>NUCLEOTIDE SEQUENCE</scope>
</reference>
<proteinExistence type="predicted"/>
<dbReference type="AlphaFoldDB" id="A0A3S5BFE5"/>
<dbReference type="EMBL" id="CAAALY010055583">
    <property type="protein sequence ID" value="VEL22276.1"/>
    <property type="molecule type" value="Genomic_DNA"/>
</dbReference>